<dbReference type="EMBL" id="JADKYY010000005">
    <property type="protein sequence ID" value="MBF5027127.1"/>
    <property type="molecule type" value="Genomic_DNA"/>
</dbReference>
<feature type="chain" id="PRO_5037762775" description="SGNH/GDSL hydrolase family protein" evidence="1">
    <location>
        <begin position="20"/>
        <end position="267"/>
    </location>
</feature>
<sequence length="267" mass="31824">MKVYLFILIFAFISNSCFSQNVKPIVQSQRYSTTAQSQTDHYYYIGRSNFDNQNIGIVDLVLLRTGIENIIKDKNYSGYIILNIENKIYQELRSNPITHINYNQNINSLINMVKLVKALRPNAKVAIYNIPFKFNNLAQKRQSDYSKLYPLLKEVDVFAPSLYINYDEKQRSNVFFHNYVTDNLNLAFEYAEKLNKKVYPFVWYRIHPSNKEYGGNIMKQKQYEFYLNSIKKYRYKDKRVEKIIYWEPAKETLDINTKLSETIRILK</sequence>
<name>A0A931E8V9_9FLAO</name>
<organism evidence="2 3">
    <name type="scientific">Planobacterium oryzisoli</name>
    <dbReference type="NCBI Taxonomy" id="2771435"/>
    <lineage>
        <taxon>Bacteria</taxon>
        <taxon>Pseudomonadati</taxon>
        <taxon>Bacteroidota</taxon>
        <taxon>Flavobacteriia</taxon>
        <taxon>Flavobacteriales</taxon>
        <taxon>Weeksellaceae</taxon>
        <taxon>Chryseobacterium group</taxon>
        <taxon>Chryseobacterium</taxon>
    </lineage>
</organism>
<proteinExistence type="predicted"/>
<dbReference type="Gene3D" id="3.20.20.70">
    <property type="entry name" value="Aldolase class I"/>
    <property type="match status" value="1"/>
</dbReference>
<dbReference type="RefSeq" id="WP_194739060.1">
    <property type="nucleotide sequence ID" value="NZ_JADKYY010000005.1"/>
</dbReference>
<comment type="caution">
    <text evidence="2">The sequence shown here is derived from an EMBL/GenBank/DDBJ whole genome shotgun (WGS) entry which is preliminary data.</text>
</comment>
<dbReference type="AlphaFoldDB" id="A0A931E8V9"/>
<protein>
    <recommendedName>
        <fullName evidence="4">SGNH/GDSL hydrolase family protein</fullName>
    </recommendedName>
</protein>
<evidence type="ECO:0000313" key="2">
    <source>
        <dbReference type="EMBL" id="MBF5027127.1"/>
    </source>
</evidence>
<gene>
    <name evidence="2" type="ORF">IC612_04875</name>
</gene>
<dbReference type="Proteomes" id="UP000694480">
    <property type="component" value="Unassembled WGS sequence"/>
</dbReference>
<reference evidence="2" key="1">
    <citation type="submission" date="2020-11" db="EMBL/GenBank/DDBJ databases">
        <title>Genome seq and assembly of Planobacterium sp.</title>
        <authorList>
            <person name="Chhetri G."/>
        </authorList>
    </citation>
    <scope>NUCLEOTIDE SEQUENCE</scope>
    <source>
        <strain evidence="2">GCR5</strain>
    </source>
</reference>
<dbReference type="InterPro" id="IPR013785">
    <property type="entry name" value="Aldolase_TIM"/>
</dbReference>
<evidence type="ECO:0000256" key="1">
    <source>
        <dbReference type="SAM" id="SignalP"/>
    </source>
</evidence>
<evidence type="ECO:0008006" key="4">
    <source>
        <dbReference type="Google" id="ProtNLM"/>
    </source>
</evidence>
<accession>A0A931E8V9</accession>
<evidence type="ECO:0000313" key="3">
    <source>
        <dbReference type="Proteomes" id="UP000694480"/>
    </source>
</evidence>
<keyword evidence="1" id="KW-0732">Signal</keyword>
<keyword evidence="3" id="KW-1185">Reference proteome</keyword>
<feature type="signal peptide" evidence="1">
    <location>
        <begin position="1"/>
        <end position="19"/>
    </location>
</feature>